<keyword evidence="3" id="KW-1185">Reference proteome</keyword>
<dbReference type="Proteomes" id="UP000660262">
    <property type="component" value="Unassembled WGS sequence"/>
</dbReference>
<name>A0A830HZX9_9CHLO</name>
<proteinExistence type="predicted"/>
<reference evidence="2" key="1">
    <citation type="submission" date="2020-10" db="EMBL/GenBank/DDBJ databases">
        <title>Unveiling of a novel bifunctional photoreceptor, Dualchrome1, isolated from a cosmopolitan green alga.</title>
        <authorList>
            <person name="Suzuki S."/>
            <person name="Kawachi M."/>
        </authorList>
    </citation>
    <scope>NUCLEOTIDE SEQUENCE</scope>
    <source>
        <strain evidence="2">NIES 2893</strain>
    </source>
</reference>
<sequence>MTAVASAPTMHAQTSTPTPIGTAISSPLNTFAPVPVSIARVRRNHVQIAYDITTLARNNNVRAIAVSGHIAKFSDMANAYRAMASVPIVIASPLQRVNVRSFAKSDLGVARWTFIVNASAQLSTRLVTRAMHT</sequence>
<feature type="compositionally biased region" description="Polar residues" evidence="1">
    <location>
        <begin position="11"/>
        <end position="20"/>
    </location>
</feature>
<feature type="region of interest" description="Disordered" evidence="1">
    <location>
        <begin position="1"/>
        <end position="20"/>
    </location>
</feature>
<protein>
    <submittedName>
        <fullName evidence="2">Uncharacterized protein</fullName>
    </submittedName>
</protein>
<evidence type="ECO:0000313" key="3">
    <source>
        <dbReference type="Proteomes" id="UP000660262"/>
    </source>
</evidence>
<accession>A0A830HZX9</accession>
<comment type="caution">
    <text evidence="2">The sequence shown here is derived from an EMBL/GenBank/DDBJ whole genome shotgun (WGS) entry which is preliminary data.</text>
</comment>
<evidence type="ECO:0000313" key="2">
    <source>
        <dbReference type="EMBL" id="GHP11001.1"/>
    </source>
</evidence>
<gene>
    <name evidence="2" type="ORF">PPROV_000973100</name>
</gene>
<dbReference type="AlphaFoldDB" id="A0A830HZX9"/>
<evidence type="ECO:0000256" key="1">
    <source>
        <dbReference type="SAM" id="MobiDB-lite"/>
    </source>
</evidence>
<dbReference type="EMBL" id="BNJQ01000032">
    <property type="protein sequence ID" value="GHP11001.1"/>
    <property type="molecule type" value="Genomic_DNA"/>
</dbReference>
<organism evidence="2 3">
    <name type="scientific">Pycnococcus provasolii</name>
    <dbReference type="NCBI Taxonomy" id="41880"/>
    <lineage>
        <taxon>Eukaryota</taxon>
        <taxon>Viridiplantae</taxon>
        <taxon>Chlorophyta</taxon>
        <taxon>Pseudoscourfieldiophyceae</taxon>
        <taxon>Pseudoscourfieldiales</taxon>
        <taxon>Pycnococcaceae</taxon>
        <taxon>Pycnococcus</taxon>
    </lineage>
</organism>